<feature type="domain" description="Helicase ATP-binding" evidence="14">
    <location>
        <begin position="192"/>
        <end position="366"/>
    </location>
</feature>
<dbReference type="CDD" id="cd17947">
    <property type="entry name" value="DEADc_DDX27"/>
    <property type="match status" value="1"/>
</dbReference>
<dbReference type="InterPro" id="IPR014001">
    <property type="entry name" value="Helicase_ATP-bd"/>
</dbReference>
<dbReference type="GO" id="GO:0005730">
    <property type="term" value="C:nucleolus"/>
    <property type="evidence" value="ECO:0007669"/>
    <property type="project" value="UniProtKB-SubCell"/>
</dbReference>
<evidence type="ECO:0000259" key="16">
    <source>
        <dbReference type="PROSITE" id="PS51195"/>
    </source>
</evidence>
<feature type="compositionally biased region" description="Basic residues" evidence="13">
    <location>
        <begin position="127"/>
        <end position="136"/>
    </location>
</feature>
<dbReference type="PANTHER" id="PTHR47959:SF1">
    <property type="entry name" value="ATP-DEPENDENT RNA HELICASE DBPA"/>
    <property type="match status" value="1"/>
</dbReference>
<evidence type="ECO:0000256" key="5">
    <source>
        <dbReference type="ARBA" id="ARBA00022801"/>
    </source>
</evidence>
<feature type="region of interest" description="Disordered" evidence="13">
    <location>
        <begin position="646"/>
        <end position="725"/>
    </location>
</feature>
<evidence type="ECO:0000313" key="17">
    <source>
        <dbReference type="EMBL" id="KAK3799134.1"/>
    </source>
</evidence>
<dbReference type="PROSITE" id="PS51194">
    <property type="entry name" value="HELICASE_CTER"/>
    <property type="match status" value="1"/>
</dbReference>
<dbReference type="PROSITE" id="PS00039">
    <property type="entry name" value="DEAD_ATP_HELICASE"/>
    <property type="match status" value="1"/>
</dbReference>
<name>A0AAE1B3E6_9GAST</name>
<comment type="similarity">
    <text evidence="9">Belongs to the DEAD box helicase family. DDX27/DRS1 subfamily.</text>
</comment>
<evidence type="ECO:0000256" key="10">
    <source>
        <dbReference type="ARBA" id="ARBA00047984"/>
    </source>
</evidence>
<feature type="short sequence motif" description="Q motif" evidence="11">
    <location>
        <begin position="161"/>
        <end position="189"/>
    </location>
</feature>
<dbReference type="SUPFAM" id="SSF52540">
    <property type="entry name" value="P-loop containing nucleoside triphosphate hydrolases"/>
    <property type="match status" value="2"/>
</dbReference>
<dbReference type="EMBL" id="JAWDGP010000593">
    <property type="protein sequence ID" value="KAK3799134.1"/>
    <property type="molecule type" value="Genomic_DNA"/>
</dbReference>
<evidence type="ECO:0000259" key="15">
    <source>
        <dbReference type="PROSITE" id="PS51194"/>
    </source>
</evidence>
<evidence type="ECO:0000259" key="14">
    <source>
        <dbReference type="PROSITE" id="PS51192"/>
    </source>
</evidence>
<comment type="subcellular location">
    <subcellularLocation>
        <location evidence="1">Nucleus</location>
        <location evidence="1">Nucleolus</location>
    </subcellularLocation>
</comment>
<dbReference type="GO" id="GO:0003724">
    <property type="term" value="F:RNA helicase activity"/>
    <property type="evidence" value="ECO:0007669"/>
    <property type="project" value="UniProtKB-EC"/>
</dbReference>
<dbReference type="SMART" id="SM00490">
    <property type="entry name" value="HELICc"/>
    <property type="match status" value="1"/>
</dbReference>
<dbReference type="InterPro" id="IPR027417">
    <property type="entry name" value="P-loop_NTPase"/>
</dbReference>
<keyword evidence="5 12" id="KW-0378">Hydrolase</keyword>
<keyword evidence="7 12" id="KW-0067">ATP-binding</keyword>
<feature type="region of interest" description="Disordered" evidence="13">
    <location>
        <begin position="561"/>
        <end position="626"/>
    </location>
</feature>
<dbReference type="GO" id="GO:0016787">
    <property type="term" value="F:hydrolase activity"/>
    <property type="evidence" value="ECO:0007669"/>
    <property type="project" value="UniProtKB-KW"/>
</dbReference>
<evidence type="ECO:0000256" key="2">
    <source>
        <dbReference type="ARBA" id="ARBA00012552"/>
    </source>
</evidence>
<dbReference type="GO" id="GO:0005829">
    <property type="term" value="C:cytosol"/>
    <property type="evidence" value="ECO:0007669"/>
    <property type="project" value="TreeGrafter"/>
</dbReference>
<feature type="region of interest" description="Disordered" evidence="13">
    <location>
        <begin position="91"/>
        <end position="145"/>
    </location>
</feature>
<dbReference type="Pfam" id="PF00271">
    <property type="entry name" value="Helicase_C"/>
    <property type="match status" value="1"/>
</dbReference>
<feature type="compositionally biased region" description="Basic and acidic residues" evidence="13">
    <location>
        <begin position="94"/>
        <end position="104"/>
    </location>
</feature>
<reference evidence="17" key="1">
    <citation type="journal article" date="2023" name="G3 (Bethesda)">
        <title>A reference genome for the long-term kleptoplast-retaining sea slug Elysia crispata morphotype clarki.</title>
        <authorList>
            <person name="Eastman K.E."/>
            <person name="Pendleton A.L."/>
            <person name="Shaikh M.A."/>
            <person name="Suttiyut T."/>
            <person name="Ogas R."/>
            <person name="Tomko P."/>
            <person name="Gavelis G."/>
            <person name="Widhalm J.R."/>
            <person name="Wisecaver J.H."/>
        </authorList>
    </citation>
    <scope>NUCLEOTIDE SEQUENCE</scope>
    <source>
        <strain evidence="17">ECLA1</strain>
    </source>
</reference>
<evidence type="ECO:0000256" key="6">
    <source>
        <dbReference type="ARBA" id="ARBA00022806"/>
    </source>
</evidence>
<feature type="compositionally biased region" description="Basic and acidic residues" evidence="13">
    <location>
        <begin position="561"/>
        <end position="573"/>
    </location>
</feature>
<evidence type="ECO:0000256" key="3">
    <source>
        <dbReference type="ARBA" id="ARBA00022517"/>
    </source>
</evidence>
<dbReference type="EC" id="3.6.4.13" evidence="2"/>
<evidence type="ECO:0000256" key="4">
    <source>
        <dbReference type="ARBA" id="ARBA00022741"/>
    </source>
</evidence>
<feature type="region of interest" description="Disordered" evidence="13">
    <location>
        <begin position="18"/>
        <end position="39"/>
    </location>
</feature>
<keyword evidence="3" id="KW-0690">Ribosome biogenesis</keyword>
<keyword evidence="8" id="KW-0539">Nucleus</keyword>
<comment type="caution">
    <text evidence="17">The sequence shown here is derived from an EMBL/GenBank/DDBJ whole genome shotgun (WGS) entry which is preliminary data.</text>
</comment>
<evidence type="ECO:0000313" key="18">
    <source>
        <dbReference type="Proteomes" id="UP001283361"/>
    </source>
</evidence>
<dbReference type="CDD" id="cd18787">
    <property type="entry name" value="SF2_C_DEAD"/>
    <property type="match status" value="1"/>
</dbReference>
<evidence type="ECO:0000256" key="8">
    <source>
        <dbReference type="ARBA" id="ARBA00023242"/>
    </source>
</evidence>
<dbReference type="InterPro" id="IPR014014">
    <property type="entry name" value="RNA_helicase_DEAD_Q_motif"/>
</dbReference>
<dbReference type="InterPro" id="IPR011545">
    <property type="entry name" value="DEAD/DEAH_box_helicase_dom"/>
</dbReference>
<feature type="domain" description="DEAD-box RNA helicase Q" evidence="16">
    <location>
        <begin position="161"/>
        <end position="189"/>
    </location>
</feature>
<dbReference type="Gene3D" id="3.40.50.300">
    <property type="entry name" value="P-loop containing nucleotide triphosphate hydrolases"/>
    <property type="match status" value="2"/>
</dbReference>
<evidence type="ECO:0000256" key="11">
    <source>
        <dbReference type="PROSITE-ProRule" id="PRU00552"/>
    </source>
</evidence>
<dbReference type="GO" id="GO:0003676">
    <property type="term" value="F:nucleic acid binding"/>
    <property type="evidence" value="ECO:0007669"/>
    <property type="project" value="InterPro"/>
</dbReference>
<dbReference type="GO" id="GO:0005524">
    <property type="term" value="F:ATP binding"/>
    <property type="evidence" value="ECO:0007669"/>
    <property type="project" value="UniProtKB-KW"/>
</dbReference>
<dbReference type="PROSITE" id="PS51192">
    <property type="entry name" value="HELICASE_ATP_BIND_1"/>
    <property type="match status" value="1"/>
</dbReference>
<accession>A0AAE1B3E6</accession>
<organism evidence="17 18">
    <name type="scientific">Elysia crispata</name>
    <name type="common">lettuce slug</name>
    <dbReference type="NCBI Taxonomy" id="231223"/>
    <lineage>
        <taxon>Eukaryota</taxon>
        <taxon>Metazoa</taxon>
        <taxon>Spiralia</taxon>
        <taxon>Lophotrochozoa</taxon>
        <taxon>Mollusca</taxon>
        <taxon>Gastropoda</taxon>
        <taxon>Heterobranchia</taxon>
        <taxon>Euthyneura</taxon>
        <taxon>Panpulmonata</taxon>
        <taxon>Sacoglossa</taxon>
        <taxon>Placobranchoidea</taxon>
        <taxon>Plakobranchidae</taxon>
        <taxon>Elysia</taxon>
    </lineage>
</organism>
<proteinExistence type="inferred from homology"/>
<dbReference type="AlphaFoldDB" id="A0AAE1B3E6"/>
<dbReference type="GO" id="GO:0006364">
    <property type="term" value="P:rRNA processing"/>
    <property type="evidence" value="ECO:0007669"/>
    <property type="project" value="UniProtKB-ARBA"/>
</dbReference>
<dbReference type="PROSITE" id="PS51195">
    <property type="entry name" value="Q_MOTIF"/>
    <property type="match status" value="1"/>
</dbReference>
<evidence type="ECO:0000256" key="9">
    <source>
        <dbReference type="ARBA" id="ARBA00043999"/>
    </source>
</evidence>
<dbReference type="FunFam" id="3.40.50.300:FF:000842">
    <property type="entry name" value="ATP-dependent RNA helicase DRS1"/>
    <property type="match status" value="1"/>
</dbReference>
<keyword evidence="18" id="KW-1185">Reference proteome</keyword>
<evidence type="ECO:0000256" key="1">
    <source>
        <dbReference type="ARBA" id="ARBA00004604"/>
    </source>
</evidence>
<dbReference type="Proteomes" id="UP001283361">
    <property type="component" value="Unassembled WGS sequence"/>
</dbReference>
<feature type="compositionally biased region" description="Acidic residues" evidence="13">
    <location>
        <begin position="105"/>
        <end position="119"/>
    </location>
</feature>
<dbReference type="InterPro" id="IPR001650">
    <property type="entry name" value="Helicase_C-like"/>
</dbReference>
<keyword evidence="4 12" id="KW-0547">Nucleotide-binding</keyword>
<dbReference type="PANTHER" id="PTHR47959">
    <property type="entry name" value="ATP-DEPENDENT RNA HELICASE RHLE-RELATED"/>
    <property type="match status" value="1"/>
</dbReference>
<evidence type="ECO:0000256" key="7">
    <source>
        <dbReference type="ARBA" id="ARBA00022840"/>
    </source>
</evidence>
<sequence>MAVNVVSGLIQTIKDDDDIPLSEDSVDSDDGIVSKKKRKQKRQALFFNPNFRFEDDATLPSSKSFDLNLKPKGMASVSSVDDKISKVRKAKFKQQSDHNVKEEELSLEEDIESSEEEDTKTDTVKTKEKRRGKKRKATGEDEEMQEKIHFSESVDTFDEKMLFQDMNLSRPLLKGLSSMGFVKPTPIQAACIPTALLGRDICACAVTGSGKTVAFMLPILERLLYRPKATASTRVLILVPTRELAVQVHTVARKLSQHSNIDICLAAGGLDIKSQEAMLRLNPDIVIATPGRLIDHLHNSVSFTLNSIEILVLDEADRMLDEYFAEQMKEIIRSCAHQRQTMLFSATMTETVQELVAVSLRDPVRVFVNQSTEVALGLRQEFVRIRSSREGDREAIVAALVSRNFCDKCIVFIQTKVQAHRMHILLGLLGIKVGELHGNLSQAQRLETLKKFKDGLIDVMLATDLAARGLDIEGIKTVINFTMPSTIKHYIHRVGRTARAGKSGRSVTLVGEKERKVLKEVVKLAKAPLKTRIIPPDVISKYRDKISLVEEDIKAIMVEEKEESHLRSVENKMNKAQNMLKPADSEEEPEKRRGWFQSRKERKAEREKLRLAEKSNSKEEKKTRKKLTAEDRVNFELTKAQLLSIRHAKKAHKTKPVGVPELPKDKKKKKKKAKKDEPGFETELADIGSSAVKKFRAGPSYKDRKEAAGGNKNAMKSFGRKKKKS</sequence>
<feature type="compositionally biased region" description="Basic and acidic residues" evidence="13">
    <location>
        <begin position="589"/>
        <end position="626"/>
    </location>
</feature>
<dbReference type="InterPro" id="IPR050079">
    <property type="entry name" value="DEAD_box_RNA_helicase"/>
</dbReference>
<evidence type="ECO:0000256" key="12">
    <source>
        <dbReference type="RuleBase" id="RU000492"/>
    </source>
</evidence>
<feature type="compositionally biased region" description="Basic residues" evidence="13">
    <location>
        <begin position="646"/>
        <end position="655"/>
    </location>
</feature>
<protein>
    <recommendedName>
        <fullName evidence="2">RNA helicase</fullName>
        <ecNumber evidence="2">3.6.4.13</ecNumber>
    </recommendedName>
</protein>
<comment type="catalytic activity">
    <reaction evidence="10">
        <text>ATP + H2O = ADP + phosphate + H(+)</text>
        <dbReference type="Rhea" id="RHEA:13065"/>
        <dbReference type="ChEBI" id="CHEBI:15377"/>
        <dbReference type="ChEBI" id="CHEBI:15378"/>
        <dbReference type="ChEBI" id="CHEBI:30616"/>
        <dbReference type="ChEBI" id="CHEBI:43474"/>
        <dbReference type="ChEBI" id="CHEBI:456216"/>
        <dbReference type="EC" id="3.6.4.13"/>
    </reaction>
</comment>
<feature type="compositionally biased region" description="Acidic residues" evidence="13">
    <location>
        <begin position="18"/>
        <end position="30"/>
    </location>
</feature>
<dbReference type="InterPro" id="IPR000629">
    <property type="entry name" value="RNA-helicase_DEAD-box_CS"/>
</dbReference>
<keyword evidence="6 12" id="KW-0347">Helicase</keyword>
<dbReference type="SMART" id="SM00487">
    <property type="entry name" value="DEXDc"/>
    <property type="match status" value="1"/>
</dbReference>
<dbReference type="Pfam" id="PF00270">
    <property type="entry name" value="DEAD"/>
    <property type="match status" value="1"/>
</dbReference>
<evidence type="ECO:0000256" key="13">
    <source>
        <dbReference type="SAM" id="MobiDB-lite"/>
    </source>
</evidence>
<feature type="domain" description="Helicase C-terminal" evidence="15">
    <location>
        <begin position="377"/>
        <end position="542"/>
    </location>
</feature>
<gene>
    <name evidence="17" type="ORF">RRG08_051409</name>
</gene>